<sequence>MLSTHLQAVSSTFSICSSYPLPRSVGSRTSVCLPSDLICRTHGTSSFDVDRTVTGLLPVSSSSKTTPKLYISPLKVATHACPYSGGI</sequence>
<accession>M7Z0U3</accession>
<dbReference type="AlphaFoldDB" id="M7Z0U3"/>
<gene>
    <name evidence="1" type="ORF">TRIUR3_03187</name>
</gene>
<proteinExistence type="predicted"/>
<dbReference type="EMBL" id="KD279484">
    <property type="protein sequence ID" value="EMS45965.1"/>
    <property type="molecule type" value="Genomic_DNA"/>
</dbReference>
<evidence type="ECO:0000313" key="1">
    <source>
        <dbReference type="EMBL" id="EMS45965.1"/>
    </source>
</evidence>
<name>M7Z0U3_TRIUA</name>
<reference evidence="1" key="1">
    <citation type="journal article" date="2013" name="Nature">
        <title>Draft genome of the wheat A-genome progenitor Triticum urartu.</title>
        <authorList>
            <person name="Ling H.Q."/>
            <person name="Zhao S."/>
            <person name="Liu D."/>
            <person name="Wang J."/>
            <person name="Sun H."/>
            <person name="Zhang C."/>
            <person name="Fan H."/>
            <person name="Li D."/>
            <person name="Dong L."/>
            <person name="Tao Y."/>
            <person name="Gao C."/>
            <person name="Wu H."/>
            <person name="Li Y."/>
            <person name="Cui Y."/>
            <person name="Guo X."/>
            <person name="Zheng S."/>
            <person name="Wang B."/>
            <person name="Yu K."/>
            <person name="Liang Q."/>
            <person name="Yang W."/>
            <person name="Lou X."/>
            <person name="Chen J."/>
            <person name="Feng M."/>
            <person name="Jian J."/>
            <person name="Zhang X."/>
            <person name="Luo G."/>
            <person name="Jiang Y."/>
            <person name="Liu J."/>
            <person name="Wang Z."/>
            <person name="Sha Y."/>
            <person name="Zhang B."/>
            <person name="Wu H."/>
            <person name="Tang D."/>
            <person name="Shen Q."/>
            <person name="Xue P."/>
            <person name="Zou S."/>
            <person name="Wang X."/>
            <person name="Liu X."/>
            <person name="Wang F."/>
            <person name="Yang Y."/>
            <person name="An X."/>
            <person name="Dong Z."/>
            <person name="Zhang K."/>
            <person name="Zhang X."/>
            <person name="Luo M.C."/>
            <person name="Dvorak J."/>
            <person name="Tong Y."/>
            <person name="Wang J."/>
            <person name="Yang H."/>
            <person name="Li Z."/>
            <person name="Wang D."/>
            <person name="Zhang A."/>
            <person name="Wang J."/>
        </authorList>
    </citation>
    <scope>NUCLEOTIDE SEQUENCE</scope>
</reference>
<protein>
    <submittedName>
        <fullName evidence="1">Uncharacterized protein</fullName>
    </submittedName>
</protein>
<dbReference type="ExpressionAtlas" id="M7Z0U3">
    <property type="expression patterns" value="differential"/>
</dbReference>
<organism evidence="1">
    <name type="scientific">Triticum urartu</name>
    <name type="common">Red wild einkorn</name>
    <name type="synonym">Crithodium urartu</name>
    <dbReference type="NCBI Taxonomy" id="4572"/>
    <lineage>
        <taxon>Eukaryota</taxon>
        <taxon>Viridiplantae</taxon>
        <taxon>Streptophyta</taxon>
        <taxon>Embryophyta</taxon>
        <taxon>Tracheophyta</taxon>
        <taxon>Spermatophyta</taxon>
        <taxon>Magnoliopsida</taxon>
        <taxon>Liliopsida</taxon>
        <taxon>Poales</taxon>
        <taxon>Poaceae</taxon>
        <taxon>BOP clade</taxon>
        <taxon>Pooideae</taxon>
        <taxon>Triticodae</taxon>
        <taxon>Triticeae</taxon>
        <taxon>Triticinae</taxon>
        <taxon>Triticum</taxon>
    </lineage>
</organism>